<gene>
    <name evidence="4" type="primary">glmu5</name>
    <name evidence="4" type="ORF">CSEC_1629</name>
</gene>
<evidence type="ECO:0000256" key="1">
    <source>
        <dbReference type="ARBA" id="ARBA00022679"/>
    </source>
</evidence>
<dbReference type="AlphaFoldDB" id="A0A090D2K4"/>
<dbReference type="PANTHER" id="PTHR43584:SF8">
    <property type="entry name" value="N-ACETYLMURAMATE ALPHA-1-PHOSPHATE URIDYLYLTRANSFERASE"/>
    <property type="match status" value="1"/>
</dbReference>
<reference evidence="4" key="1">
    <citation type="submission" date="2013-12" db="EMBL/GenBank/DDBJ databases">
        <authorList>
            <person name="Linke B."/>
        </authorList>
    </citation>
    <scope>NUCLEOTIDE SEQUENCE [LARGE SCALE GENOMIC DNA]</scope>
    <source>
        <strain evidence="4">CRIB-18</strain>
    </source>
</reference>
<dbReference type="Pfam" id="PF25087">
    <property type="entry name" value="GMPPB_C"/>
    <property type="match status" value="1"/>
</dbReference>
<dbReference type="InterPro" id="IPR056729">
    <property type="entry name" value="GMPPB_C"/>
</dbReference>
<dbReference type="EC" id="2.3.1.157" evidence="4"/>
<accession>A0A090D2K4</accession>
<dbReference type="SUPFAM" id="SSF51161">
    <property type="entry name" value="Trimeric LpxA-like enzymes"/>
    <property type="match status" value="1"/>
</dbReference>
<dbReference type="InterPro" id="IPR011004">
    <property type="entry name" value="Trimer_LpxA-like_sf"/>
</dbReference>
<dbReference type="InterPro" id="IPR050065">
    <property type="entry name" value="GlmU-like"/>
</dbReference>
<dbReference type="Proteomes" id="UP000031552">
    <property type="component" value="Unassembled WGS sequence"/>
</dbReference>
<keyword evidence="5" id="KW-1185">Reference proteome</keyword>
<proteinExistence type="predicted"/>
<keyword evidence="1 4" id="KW-0808">Transferase</keyword>
<evidence type="ECO:0000313" key="4">
    <source>
        <dbReference type="EMBL" id="CDR34443.1"/>
    </source>
</evidence>
<keyword evidence="2 4" id="KW-0012">Acyltransferase</keyword>
<evidence type="ECO:0000313" key="5">
    <source>
        <dbReference type="Proteomes" id="UP000031552"/>
    </source>
</evidence>
<dbReference type="GO" id="GO:0016779">
    <property type="term" value="F:nucleotidyltransferase activity"/>
    <property type="evidence" value="ECO:0007669"/>
    <property type="project" value="UniProtKB-ARBA"/>
</dbReference>
<dbReference type="EMBL" id="CCEJ010000008">
    <property type="protein sequence ID" value="CDR34443.1"/>
    <property type="molecule type" value="Genomic_DNA"/>
</dbReference>
<organism evidence="4 5">
    <name type="scientific">Candidatus Criblamydia sequanensis CRIB-18</name>
    <dbReference type="NCBI Taxonomy" id="1437425"/>
    <lineage>
        <taxon>Bacteria</taxon>
        <taxon>Pseudomonadati</taxon>
        <taxon>Chlamydiota</taxon>
        <taxon>Chlamydiia</taxon>
        <taxon>Parachlamydiales</taxon>
        <taxon>Candidatus Criblamydiaceae</taxon>
        <taxon>Candidatus Criblamydia</taxon>
    </lineage>
</organism>
<protein>
    <submittedName>
        <fullName evidence="4">Glucosamine-1-phosphate N-acetyltransferase</fullName>
        <ecNumber evidence="4">2.3.1.157</ecNumber>
    </submittedName>
</protein>
<dbReference type="GO" id="GO:0019134">
    <property type="term" value="F:glucosamine-1-phosphate N-acetyltransferase activity"/>
    <property type="evidence" value="ECO:0007669"/>
    <property type="project" value="UniProtKB-EC"/>
</dbReference>
<evidence type="ECO:0000256" key="2">
    <source>
        <dbReference type="ARBA" id="ARBA00023315"/>
    </source>
</evidence>
<name>A0A090D2K4_9BACT</name>
<reference evidence="4" key="2">
    <citation type="submission" date="2014-09" db="EMBL/GenBank/DDBJ databases">
        <title>Criblamydia sequanensis harbors a mega-plasmid encoding arsenite resistance.</title>
        <authorList>
            <person name="Bertelli C."/>
            <person name="Goesmann A."/>
            <person name="Greub G."/>
        </authorList>
    </citation>
    <scope>NUCLEOTIDE SEQUENCE [LARGE SCALE GENOMIC DNA]</scope>
    <source>
        <strain evidence="4">CRIB-18</strain>
    </source>
</reference>
<dbReference type="STRING" id="1437425.CSEC_1629"/>
<dbReference type="PANTHER" id="PTHR43584">
    <property type="entry name" value="NUCLEOTIDYL TRANSFERASE"/>
    <property type="match status" value="1"/>
</dbReference>
<evidence type="ECO:0000259" key="3">
    <source>
        <dbReference type="Pfam" id="PF25087"/>
    </source>
</evidence>
<feature type="domain" description="Mannose-1-phosphate guanyltransferase C-terminal" evidence="3">
    <location>
        <begin position="109"/>
        <end position="192"/>
    </location>
</feature>
<sequence>MWKNCKQLLLLTVEKKKISLENTGKIVVHKGRFVNFFRPQQLFQKKDSFLTSFFDRFEWPWELLPEIHSFLLTLPLGDIKSKIPDGVYLENRESISIEEDCIIESGAFIRGPCFIGRGSEIRHGAYIRGDVIAGEKVVIGHTTEVKNAIFCSHAKAAHFAYIGDSILGENVNLGAGTKCANLKFDHSAVSVRTQDQTFETGLKKMGAFFGADAQTGCNTVTNPGTIFLRNAKSYPNSTVCGVVPENHIFIKRNEFKPV</sequence>
<comment type="caution">
    <text evidence="4">The sequence shown here is derived from an EMBL/GenBank/DDBJ whole genome shotgun (WGS) entry which is preliminary data.</text>
</comment>
<dbReference type="eggNOG" id="COG1208">
    <property type="taxonomic scope" value="Bacteria"/>
</dbReference>
<dbReference type="Gene3D" id="2.160.10.10">
    <property type="entry name" value="Hexapeptide repeat proteins"/>
    <property type="match status" value="1"/>
</dbReference>